<feature type="compositionally biased region" description="Basic and acidic residues" evidence="1">
    <location>
        <begin position="26"/>
        <end position="36"/>
    </location>
</feature>
<dbReference type="AlphaFoldDB" id="A0A2U3DP94"/>
<evidence type="ECO:0000256" key="1">
    <source>
        <dbReference type="SAM" id="MobiDB-lite"/>
    </source>
</evidence>
<gene>
    <name evidence="2" type="ORF">PCL_00012</name>
</gene>
<protein>
    <recommendedName>
        <fullName evidence="4">NYN domain-containing protein</fullName>
    </recommendedName>
</protein>
<dbReference type="EMBL" id="LCWV01000102">
    <property type="protein sequence ID" value="PWI64065.1"/>
    <property type="molecule type" value="Genomic_DNA"/>
</dbReference>
<feature type="region of interest" description="Disordered" evidence="1">
    <location>
        <begin position="493"/>
        <end position="529"/>
    </location>
</feature>
<feature type="compositionally biased region" description="Low complexity" evidence="1">
    <location>
        <begin position="152"/>
        <end position="178"/>
    </location>
</feature>
<name>A0A2U3DP94_PURLI</name>
<feature type="compositionally biased region" description="Polar residues" evidence="1">
    <location>
        <begin position="1"/>
        <end position="10"/>
    </location>
</feature>
<feature type="region of interest" description="Disordered" evidence="1">
    <location>
        <begin position="1"/>
        <end position="46"/>
    </location>
</feature>
<dbReference type="Gene3D" id="3.40.50.1010">
    <property type="entry name" value="5'-nuclease"/>
    <property type="match status" value="1"/>
</dbReference>
<feature type="region of interest" description="Disordered" evidence="1">
    <location>
        <begin position="134"/>
        <end position="180"/>
    </location>
</feature>
<accession>A0A2U3DP94</accession>
<proteinExistence type="predicted"/>
<organism evidence="2 3">
    <name type="scientific">Purpureocillium lilacinum</name>
    <name type="common">Paecilomyces lilacinus</name>
    <dbReference type="NCBI Taxonomy" id="33203"/>
    <lineage>
        <taxon>Eukaryota</taxon>
        <taxon>Fungi</taxon>
        <taxon>Dikarya</taxon>
        <taxon>Ascomycota</taxon>
        <taxon>Pezizomycotina</taxon>
        <taxon>Sordariomycetes</taxon>
        <taxon>Hypocreomycetidae</taxon>
        <taxon>Hypocreales</taxon>
        <taxon>Ophiocordycipitaceae</taxon>
        <taxon>Purpureocillium</taxon>
    </lineage>
</organism>
<reference evidence="2 3" key="1">
    <citation type="journal article" date="2016" name="Front. Microbiol.">
        <title>Genome and transcriptome sequences reveal the specific parasitism of the nematophagous Purpureocillium lilacinum 36-1.</title>
        <authorList>
            <person name="Xie J."/>
            <person name="Li S."/>
            <person name="Mo C."/>
            <person name="Xiao X."/>
            <person name="Peng D."/>
            <person name="Wang G."/>
            <person name="Xiao Y."/>
        </authorList>
    </citation>
    <scope>NUCLEOTIDE SEQUENCE [LARGE SCALE GENOMIC DNA]</scope>
    <source>
        <strain evidence="2 3">36-1</strain>
    </source>
</reference>
<comment type="caution">
    <text evidence="2">The sequence shown here is derived from an EMBL/GenBank/DDBJ whole genome shotgun (WGS) entry which is preliminary data.</text>
</comment>
<evidence type="ECO:0000313" key="2">
    <source>
        <dbReference type="EMBL" id="PWI64065.1"/>
    </source>
</evidence>
<evidence type="ECO:0000313" key="3">
    <source>
        <dbReference type="Proteomes" id="UP000245956"/>
    </source>
</evidence>
<dbReference type="Proteomes" id="UP000245956">
    <property type="component" value="Unassembled WGS sequence"/>
</dbReference>
<sequence>MVLAENSLTGRRTPDLRKRRAPSASRETDHERDGLPHKKRKLDHPAFPPSRFWDRLSFIPLTRRALRELQRRDAQFLRSQKSTNCCGRSSQRTIHASRFVEQLSPACLRQLQRSARQGGPDLWDVRGYRIPVEVQGEMSSSQSSSRRRKRGSQSPAKKSSNAPSNSSATPNTTSTKSTGPYDRAFQQHLIDHDIFPHGYEYPDGRLPPEPDNIDELRQILAVPRGSLSPSKFTNDDFRKFERADTHAAKERDVTTTVIPFIEGNAGDRKCVAGQIPFTNLGPLTDGTLVPGNPDLYYGARPEQLKRTARNEMNKMVVPSTQQDLPIVPNFSLAVKGPDGSLSVATRQACYDGALGARAIRSVQSFGEVPKLDNTAYTITSVYHGGQLKMYTSHPIPASGPSRDCGFVMTQIKTWGLTGDADTFRRGAGAYRNLRDWAKTQRDNAIEAANERLLTSTGGTPPQNAKDLASSFTSEASAADTIVTSQTTLLHADSNAQTTYESDSSDDPLSRDFQPLDFEPPAKRTKSRSRASALPVCQTFTARRQKKLFIYIDNFNLWIQGQKTYAQAKGLTVPVDRTWRFDVGHLKHVLIANATIQPEASRDTEIHLYGSTPPPVDTVWRAIESHNVKVNAYARSSWDGREKRVDSSLSAESMMLATATFYTGSQAECIFVSGDEDIYLSRPDRG</sequence>
<evidence type="ECO:0008006" key="4">
    <source>
        <dbReference type="Google" id="ProtNLM"/>
    </source>
</evidence>